<reference evidence="7 8" key="1">
    <citation type="submission" date="2017-02" db="EMBL/GenBank/DDBJ databases">
        <title>Trade-off between light-utilization and light-protection in marine flavobacteria.</title>
        <authorList>
            <person name="Kumagai Y."/>
            <person name="Yoshizawa S."/>
            <person name="Kogure K."/>
            <person name="Iwasaki W."/>
        </authorList>
    </citation>
    <scope>NUCLEOTIDE SEQUENCE [LARGE SCALE GENOMIC DNA]</scope>
    <source>
        <strain evidence="7 8">KCTC 23670</strain>
    </source>
</reference>
<dbReference type="InterPro" id="IPR029058">
    <property type="entry name" value="AB_hydrolase_fold"/>
</dbReference>
<dbReference type="Proteomes" id="UP000232721">
    <property type="component" value="Chromosome"/>
</dbReference>
<evidence type="ECO:0000256" key="1">
    <source>
        <dbReference type="ARBA" id="ARBA00004240"/>
    </source>
</evidence>
<comment type="subcellular location">
    <subcellularLocation>
        <location evidence="1">Endoplasmic reticulum</location>
    </subcellularLocation>
    <subcellularLocation>
        <location evidence="2">Membrane</location>
    </subcellularLocation>
</comment>
<dbReference type="Gene3D" id="3.40.50.1820">
    <property type="entry name" value="alpha/beta hydrolase"/>
    <property type="match status" value="1"/>
</dbReference>
<name>A0ABN5F9T3_9FLAO</name>
<dbReference type="PANTHER" id="PTHR48182">
    <property type="entry name" value="PROTEIN SERAC1"/>
    <property type="match status" value="1"/>
</dbReference>
<organism evidence="7 8">
    <name type="scientific">Polaribacter sejongensis</name>
    <dbReference type="NCBI Taxonomy" id="985043"/>
    <lineage>
        <taxon>Bacteria</taxon>
        <taxon>Pseudomonadati</taxon>
        <taxon>Bacteroidota</taxon>
        <taxon>Flavobacteriia</taxon>
        <taxon>Flavobacteriales</taxon>
        <taxon>Flavobacteriaceae</taxon>
    </lineage>
</organism>
<protein>
    <recommendedName>
        <fullName evidence="9">DUF676 domain-containing protein</fullName>
    </recommendedName>
</protein>
<dbReference type="InterPro" id="IPR052374">
    <property type="entry name" value="SERAC1"/>
</dbReference>
<keyword evidence="8" id="KW-1185">Reference proteome</keyword>
<evidence type="ECO:0000256" key="2">
    <source>
        <dbReference type="ARBA" id="ARBA00004370"/>
    </source>
</evidence>
<evidence type="ECO:0000313" key="7">
    <source>
        <dbReference type="EMBL" id="AUC23873.1"/>
    </source>
</evidence>
<dbReference type="Pfam" id="PF20284">
    <property type="entry name" value="CTD8"/>
    <property type="match status" value="1"/>
</dbReference>
<accession>A0ABN5F9T3</accession>
<evidence type="ECO:0000256" key="4">
    <source>
        <dbReference type="ARBA" id="ARBA00023136"/>
    </source>
</evidence>
<evidence type="ECO:0000256" key="3">
    <source>
        <dbReference type="ARBA" id="ARBA00022824"/>
    </source>
</evidence>
<proteinExistence type="predicted"/>
<dbReference type="InterPro" id="IPR046912">
    <property type="entry name" value="ABC-3C_CTD8"/>
</dbReference>
<keyword evidence="4" id="KW-0472">Membrane</keyword>
<dbReference type="SUPFAM" id="SSF53474">
    <property type="entry name" value="alpha/beta-Hydrolases"/>
    <property type="match status" value="1"/>
</dbReference>
<keyword evidence="3" id="KW-0256">Endoplasmic reticulum</keyword>
<sequence length="405" mass="46229">MIDLIHQNVEANNVIVFVHGFVGGKTTWINENGEKPLIDSLLLEDEIYTNFDIGVFTYHTQLLELFPKIKKLKNMIWGKKTTTNSPIDDIAKILKTSITYRCEKYDNIILIGHSMGGLVSKRFILDDINEFSVSRVKLYISLATPHSGSNLANLGGKIVDNLQVNDMKPLGKNINELNDEWVKCTNLPKRFYAQGMSDKIVPKESSVALDRDKQKIFYSDDDHFSIIIPDNENDNILLALKSELIKFFKNEQISSIKNNEVFKDKGQYDDEVFVLKLIIADVHDTLISGAKHAFFSAEFTARKLVALGVDVSELSLLYEKIKQLYIIEFGELITGKHNSSNALVNAIHKQILEKDRNYLNSNFSALEGLQKYGMLHQLSIKDEDIWWAKDNDIKTFNEFKDNKSK</sequence>
<feature type="domain" description="GPI inositol-deacylase PGAP1-like alpha/beta" evidence="5">
    <location>
        <begin position="90"/>
        <end position="167"/>
    </location>
</feature>
<dbReference type="Pfam" id="PF07819">
    <property type="entry name" value="PGAP1"/>
    <property type="match status" value="1"/>
</dbReference>
<evidence type="ECO:0000259" key="5">
    <source>
        <dbReference type="Pfam" id="PF07819"/>
    </source>
</evidence>
<evidence type="ECO:0000313" key="8">
    <source>
        <dbReference type="Proteomes" id="UP000232721"/>
    </source>
</evidence>
<evidence type="ECO:0000259" key="6">
    <source>
        <dbReference type="Pfam" id="PF20284"/>
    </source>
</evidence>
<dbReference type="InterPro" id="IPR012908">
    <property type="entry name" value="PGAP1-ab_dom-like"/>
</dbReference>
<dbReference type="RefSeq" id="WP_208889851.1">
    <property type="nucleotide sequence ID" value="NZ_CP019336.1"/>
</dbReference>
<dbReference type="PANTHER" id="PTHR48182:SF2">
    <property type="entry name" value="PROTEIN SERAC1"/>
    <property type="match status" value="1"/>
</dbReference>
<gene>
    <name evidence="7" type="ORF">BTO15_18010</name>
</gene>
<evidence type="ECO:0008006" key="9">
    <source>
        <dbReference type="Google" id="ProtNLM"/>
    </source>
</evidence>
<dbReference type="EMBL" id="CP019336">
    <property type="protein sequence ID" value="AUC23873.1"/>
    <property type="molecule type" value="Genomic_DNA"/>
</dbReference>
<feature type="domain" description="ABC-three component systems C-terminal" evidence="6">
    <location>
        <begin position="264"/>
        <end position="389"/>
    </location>
</feature>